<comment type="caution">
    <text evidence="3">The sequence shown here is derived from an EMBL/GenBank/DDBJ whole genome shotgun (WGS) entry which is preliminary data.</text>
</comment>
<dbReference type="AlphaFoldDB" id="M0A648"/>
<feature type="region of interest" description="Disordered" evidence="1">
    <location>
        <begin position="354"/>
        <end position="384"/>
    </location>
</feature>
<feature type="transmembrane region" description="Helical" evidence="2">
    <location>
        <begin position="12"/>
        <end position="35"/>
    </location>
</feature>
<proteinExistence type="predicted"/>
<feature type="transmembrane region" description="Helical" evidence="2">
    <location>
        <begin position="278"/>
        <end position="297"/>
    </location>
</feature>
<dbReference type="STRING" id="1227493.C483_03660"/>
<dbReference type="RefSeq" id="WP_006651984.1">
    <property type="nucleotide sequence ID" value="NZ_AOIM01000012.1"/>
</dbReference>
<evidence type="ECO:0000313" key="4">
    <source>
        <dbReference type="Proteomes" id="UP000011519"/>
    </source>
</evidence>
<feature type="transmembrane region" description="Helical" evidence="2">
    <location>
        <begin position="47"/>
        <end position="66"/>
    </location>
</feature>
<keyword evidence="2" id="KW-0472">Membrane</keyword>
<protein>
    <submittedName>
        <fullName evidence="3">Peptidase</fullName>
    </submittedName>
</protein>
<feature type="transmembrane region" description="Helical" evidence="2">
    <location>
        <begin position="81"/>
        <end position="100"/>
    </location>
</feature>
<feature type="transmembrane region" description="Helical" evidence="2">
    <location>
        <begin position="149"/>
        <end position="175"/>
    </location>
</feature>
<dbReference type="EMBL" id="AOIM01000012">
    <property type="protein sequence ID" value="ELY94230.1"/>
    <property type="molecule type" value="Genomic_DNA"/>
</dbReference>
<dbReference type="PATRIC" id="fig|1227493.4.peg.696"/>
<dbReference type="Proteomes" id="UP000011519">
    <property type="component" value="Unassembled WGS sequence"/>
</dbReference>
<evidence type="ECO:0000313" key="3">
    <source>
        <dbReference type="EMBL" id="ELY94230.1"/>
    </source>
</evidence>
<evidence type="ECO:0000256" key="1">
    <source>
        <dbReference type="SAM" id="MobiDB-lite"/>
    </source>
</evidence>
<keyword evidence="4" id="KW-1185">Reference proteome</keyword>
<feature type="transmembrane region" description="Helical" evidence="2">
    <location>
        <begin position="253"/>
        <end position="272"/>
    </location>
</feature>
<reference evidence="3 4" key="1">
    <citation type="journal article" date="2014" name="PLoS Genet.">
        <title>Phylogenetically driven sequencing of extremely halophilic archaea reveals strategies for static and dynamic osmo-response.</title>
        <authorList>
            <person name="Becker E.A."/>
            <person name="Seitzer P.M."/>
            <person name="Tritt A."/>
            <person name="Larsen D."/>
            <person name="Krusor M."/>
            <person name="Yao A.I."/>
            <person name="Wu D."/>
            <person name="Madern D."/>
            <person name="Eisen J.A."/>
            <person name="Darling A.E."/>
            <person name="Facciotti M.T."/>
        </authorList>
    </citation>
    <scope>NUCLEOTIDE SEQUENCE [LARGE SCALE GENOMIC DNA]</scope>
    <source>
        <strain evidence="3 4">JCM 10989</strain>
    </source>
</reference>
<sequence length="384" mass="40470">MSLEITVGGWLSLAVTVALATIVAGGIGVLYGHVASRLSGETATRRLNVIATGLAAAIAFVLWFNFDFGHATVPRLISDGFAVLLVGLAGGAVGTASVAGTLRATPDLFHPADPTCVCRRYARALTTIIVLAFGFPTVVRPVLQGGPLAILALVPVIGLLCWLTAPILISLLSPVRQPTDAERNRLADILESAALTPRSVRVRVVDSEMQFLTSRLAGPPQYRVLFVSRAALESLDDAALTALVVARREQKRCYSTLVVMLPLLGAAVGFLLAFFLGAAAVGTVLALGIVLLGWSGTRRLRFDADRRAADEVGAAVLADAIEHAVETGGFAHDTDPGREWFSPNPLFGARIERLRARSEPTNNGGASSDPGPSDDRARKPSRGR</sequence>
<accession>M0A648</accession>
<keyword evidence="2" id="KW-1133">Transmembrane helix</keyword>
<keyword evidence="2" id="KW-0812">Transmembrane</keyword>
<name>M0A648_9EURY</name>
<feature type="transmembrane region" description="Helical" evidence="2">
    <location>
        <begin position="121"/>
        <end position="143"/>
    </location>
</feature>
<evidence type="ECO:0000256" key="2">
    <source>
        <dbReference type="SAM" id="Phobius"/>
    </source>
</evidence>
<gene>
    <name evidence="3" type="ORF">C483_03660</name>
</gene>
<organism evidence="3 4">
    <name type="scientific">Natrialba hulunbeirensis JCM 10989</name>
    <dbReference type="NCBI Taxonomy" id="1227493"/>
    <lineage>
        <taxon>Archaea</taxon>
        <taxon>Methanobacteriati</taxon>
        <taxon>Methanobacteriota</taxon>
        <taxon>Stenosarchaea group</taxon>
        <taxon>Halobacteria</taxon>
        <taxon>Halobacteriales</taxon>
        <taxon>Natrialbaceae</taxon>
        <taxon>Natrialba</taxon>
    </lineage>
</organism>